<feature type="transmembrane region" description="Helical" evidence="2">
    <location>
        <begin position="296"/>
        <end position="313"/>
    </location>
</feature>
<evidence type="ECO:0000256" key="1">
    <source>
        <dbReference type="SAM" id="MobiDB-lite"/>
    </source>
</evidence>
<dbReference type="Proteomes" id="UP000837803">
    <property type="component" value="Unassembled WGS sequence"/>
</dbReference>
<name>A0ABM9B2J7_9BACT</name>
<feature type="transmembrane region" description="Helical" evidence="2">
    <location>
        <begin position="6"/>
        <end position="22"/>
    </location>
</feature>
<reference evidence="4" key="1">
    <citation type="submission" date="2021-12" db="EMBL/GenBank/DDBJ databases">
        <authorList>
            <person name="Rodrigo-Torres L."/>
            <person name="Arahal R. D."/>
            <person name="Lucena T."/>
        </authorList>
    </citation>
    <scope>NUCLEOTIDE SEQUENCE</scope>
    <source>
        <strain evidence="4">CECT 8419</strain>
    </source>
</reference>
<comment type="caution">
    <text evidence="4">The sequence shown here is derived from an EMBL/GenBank/DDBJ whole genome shotgun (WGS) entry which is preliminary data.</text>
</comment>
<evidence type="ECO:0000259" key="3">
    <source>
        <dbReference type="Pfam" id="PF05569"/>
    </source>
</evidence>
<dbReference type="InterPro" id="IPR008756">
    <property type="entry name" value="Peptidase_M56"/>
</dbReference>
<protein>
    <recommendedName>
        <fullName evidence="3">Peptidase M56 domain-containing protein</fullName>
    </recommendedName>
</protein>
<organism evidence="4 5">
    <name type="scientific">Neolewinella maritima</name>
    <dbReference type="NCBI Taxonomy" id="1383882"/>
    <lineage>
        <taxon>Bacteria</taxon>
        <taxon>Pseudomonadati</taxon>
        <taxon>Bacteroidota</taxon>
        <taxon>Saprospiria</taxon>
        <taxon>Saprospirales</taxon>
        <taxon>Lewinellaceae</taxon>
        <taxon>Neolewinella</taxon>
    </lineage>
</organism>
<dbReference type="Pfam" id="PF05569">
    <property type="entry name" value="Peptidase_M56"/>
    <property type="match status" value="1"/>
</dbReference>
<feature type="transmembrane region" description="Helical" evidence="2">
    <location>
        <begin position="34"/>
        <end position="54"/>
    </location>
</feature>
<feature type="region of interest" description="Disordered" evidence="1">
    <location>
        <begin position="319"/>
        <end position="369"/>
    </location>
</feature>
<keyword evidence="2" id="KW-0812">Transmembrane</keyword>
<feature type="transmembrane region" description="Helical" evidence="2">
    <location>
        <begin position="123"/>
        <end position="145"/>
    </location>
</feature>
<dbReference type="InterPro" id="IPR052173">
    <property type="entry name" value="Beta-lactam_resp_regulator"/>
</dbReference>
<feature type="compositionally biased region" description="Pro residues" evidence="1">
    <location>
        <begin position="321"/>
        <end position="365"/>
    </location>
</feature>
<dbReference type="RefSeq" id="WP_238750985.1">
    <property type="nucleotide sequence ID" value="NZ_CAKLPZ010000002.1"/>
</dbReference>
<dbReference type="PANTHER" id="PTHR34978">
    <property type="entry name" value="POSSIBLE SENSOR-TRANSDUCER PROTEIN BLAR"/>
    <property type="match status" value="1"/>
</dbReference>
<keyword evidence="5" id="KW-1185">Reference proteome</keyword>
<keyword evidence="2" id="KW-1133">Transmembrane helix</keyword>
<sequence>MNYLLHAGLLLAVCYLYYWLVLRRETHFELNRFVLLGSMVACFLLPLVTVPAYLSVATSIDVTLPTAHTAHTTPMTQMHSPAEKLGPDISLAASAPRNTPDTDSVSTNGNATLLTTIDWSNTIWYAYLLGVLVFGFHFLIQLLVLARRVKQNPAHEIDGVRIVELSSDLAPHSFWTYIFLNPATYDPATYRSIITHERVHVTQRHSIDLLLAELLIVVQWWNPFAWWYRRAIENNLEYLTDGEVLHGGTDPVAYQMSLLQVAVPGHAHGLVTGYNQNVLEQRILMMKAKRSTPRSGWKYLALPALLLVSLSWLNPVTAQAPAPPPAPAPAATVPAPPPPAPPAPAPPPPAPIAVPPPPPPPPAPAPAGEVRRSWTAEIDGNEVCMALIESGERGSYRMNTNHCFGTAELGSLPRGSMGEFSLIRAAGTLTFRGIFEGTTGVGTYAFTPAPDFTAALSRAGFEDFDDRELIHFLLTDIDADYVAFLKDTYAPSHDELVQVAIFGIDRATLTQVSYDLKEAGFGEPDLEKIVQLRIFGIDRTYFTDLANAGFDDLSLDQVVQAKIHGLDAGFVREMASLGFENLAFDEIIQLAIHGIDAEYAREMASLGYENLSAEKIVSAKIHGVSARKIRELREAGLDNLSIDEATQASVHGIDREYTAELASLGFADLTLDEVVAAKIHGVSARRAKQMQELGLQFEGLRDLQDVSIHGVTPELVEGMRDLGYTDMGVRDFVDARIHGVTPEFVASYADLGYGKISLRTLIDLRIHQVSPEFVRDNRRDGDDLRDLIDYKIAKHSRR</sequence>
<proteinExistence type="predicted"/>
<gene>
    <name evidence="4" type="ORF">LEM8419_02031</name>
</gene>
<accession>A0ABM9B2J7</accession>
<evidence type="ECO:0000313" key="5">
    <source>
        <dbReference type="Proteomes" id="UP000837803"/>
    </source>
</evidence>
<dbReference type="PANTHER" id="PTHR34978:SF3">
    <property type="entry name" value="SLR0241 PROTEIN"/>
    <property type="match status" value="1"/>
</dbReference>
<keyword evidence="2" id="KW-0472">Membrane</keyword>
<evidence type="ECO:0000256" key="2">
    <source>
        <dbReference type="SAM" id="Phobius"/>
    </source>
</evidence>
<feature type="domain" description="Peptidase M56" evidence="3">
    <location>
        <begin position="109"/>
        <end position="285"/>
    </location>
</feature>
<dbReference type="CDD" id="cd07341">
    <property type="entry name" value="M56_BlaR1_MecR1_like"/>
    <property type="match status" value="1"/>
</dbReference>
<dbReference type="EMBL" id="CAKLPZ010000002">
    <property type="protein sequence ID" value="CAH1001080.1"/>
    <property type="molecule type" value="Genomic_DNA"/>
</dbReference>
<evidence type="ECO:0000313" key="4">
    <source>
        <dbReference type="EMBL" id="CAH1001080.1"/>
    </source>
</evidence>